<proteinExistence type="predicted"/>
<gene>
    <name evidence="1" type="ORF">Ocin01_08175</name>
</gene>
<sequence length="240" mass="28419">MNMKAIQCNCSSRQNSSVFYAFVKYSFALISNHLRFCSFVRKGWSDPEIAVINSVVYSRFHNMECNLSRKELIVAIRRIKRFQTTGIQRGTHRLQRMRQKLRKMTTERERFVSLERRFRDRPTNFILDEEDHDVYVELSGVVDDNMRERKKMYTRIKSIQDVFEEGRKELEKIKGLGAWRKKDLEKFVPLTGNYARKLGAAMLTVGFMELEQEQLCREMVNCVADFEGLVRNLEKARNHA</sequence>
<accession>A0A1D2MZT2</accession>
<reference evidence="1 2" key="1">
    <citation type="journal article" date="2016" name="Genome Biol. Evol.">
        <title>Gene Family Evolution Reflects Adaptation to Soil Environmental Stressors in the Genome of the Collembolan Orchesella cincta.</title>
        <authorList>
            <person name="Faddeeva-Vakhrusheva A."/>
            <person name="Derks M.F."/>
            <person name="Anvar S.Y."/>
            <person name="Agamennone V."/>
            <person name="Suring W."/>
            <person name="Smit S."/>
            <person name="van Straalen N.M."/>
            <person name="Roelofs D."/>
        </authorList>
    </citation>
    <scope>NUCLEOTIDE SEQUENCE [LARGE SCALE GENOMIC DNA]</scope>
    <source>
        <tissue evidence="1">Mixed pool</tissue>
    </source>
</reference>
<dbReference type="EMBL" id="LJIJ01000348">
    <property type="protein sequence ID" value="ODM98498.1"/>
    <property type="molecule type" value="Genomic_DNA"/>
</dbReference>
<evidence type="ECO:0000313" key="2">
    <source>
        <dbReference type="Proteomes" id="UP000094527"/>
    </source>
</evidence>
<comment type="caution">
    <text evidence="1">The sequence shown here is derived from an EMBL/GenBank/DDBJ whole genome shotgun (WGS) entry which is preliminary data.</text>
</comment>
<organism evidence="1 2">
    <name type="scientific">Orchesella cincta</name>
    <name type="common">Springtail</name>
    <name type="synonym">Podura cincta</name>
    <dbReference type="NCBI Taxonomy" id="48709"/>
    <lineage>
        <taxon>Eukaryota</taxon>
        <taxon>Metazoa</taxon>
        <taxon>Ecdysozoa</taxon>
        <taxon>Arthropoda</taxon>
        <taxon>Hexapoda</taxon>
        <taxon>Collembola</taxon>
        <taxon>Entomobryomorpha</taxon>
        <taxon>Entomobryoidea</taxon>
        <taxon>Orchesellidae</taxon>
        <taxon>Orchesellinae</taxon>
        <taxon>Orchesella</taxon>
    </lineage>
</organism>
<name>A0A1D2MZT2_ORCCI</name>
<keyword evidence="2" id="KW-1185">Reference proteome</keyword>
<evidence type="ECO:0000313" key="1">
    <source>
        <dbReference type="EMBL" id="ODM98498.1"/>
    </source>
</evidence>
<protein>
    <submittedName>
        <fullName evidence="1">Uncharacterized protein</fullName>
    </submittedName>
</protein>
<dbReference type="Proteomes" id="UP000094527">
    <property type="component" value="Unassembled WGS sequence"/>
</dbReference>
<dbReference type="AlphaFoldDB" id="A0A1D2MZT2"/>